<keyword evidence="3" id="KW-1185">Reference proteome</keyword>
<organism evidence="2 3">
    <name type="scientific">Asanoa ishikariensis</name>
    <dbReference type="NCBI Taxonomy" id="137265"/>
    <lineage>
        <taxon>Bacteria</taxon>
        <taxon>Bacillati</taxon>
        <taxon>Actinomycetota</taxon>
        <taxon>Actinomycetes</taxon>
        <taxon>Micromonosporales</taxon>
        <taxon>Micromonosporaceae</taxon>
        <taxon>Asanoa</taxon>
    </lineage>
</organism>
<evidence type="ECO:0000313" key="2">
    <source>
        <dbReference type="EMBL" id="SDZ46784.1"/>
    </source>
</evidence>
<dbReference type="OrthoDB" id="281785at2"/>
<evidence type="ECO:0000256" key="1">
    <source>
        <dbReference type="SAM" id="MobiDB-lite"/>
    </source>
</evidence>
<dbReference type="Proteomes" id="UP000199632">
    <property type="component" value="Unassembled WGS sequence"/>
</dbReference>
<feature type="region of interest" description="Disordered" evidence="1">
    <location>
        <begin position="214"/>
        <end position="235"/>
    </location>
</feature>
<reference evidence="3" key="1">
    <citation type="submission" date="2016-10" db="EMBL/GenBank/DDBJ databases">
        <authorList>
            <person name="Varghese N."/>
            <person name="Submissions S."/>
        </authorList>
    </citation>
    <scope>NUCLEOTIDE SEQUENCE [LARGE SCALE GENOMIC DNA]</scope>
    <source>
        <strain evidence="3">DSM 44718</strain>
    </source>
</reference>
<evidence type="ECO:0000313" key="3">
    <source>
        <dbReference type="Proteomes" id="UP000199632"/>
    </source>
</evidence>
<accession>A0A1H3T975</accession>
<gene>
    <name evidence="2" type="ORF">SAMN05421684_5364</name>
</gene>
<name>A0A1H3T975_9ACTN</name>
<protein>
    <submittedName>
        <fullName evidence="2">Uncharacterized protein</fullName>
    </submittedName>
</protein>
<sequence length="235" mass="26514">MWASRGQAFDAMARGLLADLCFLDEREADQDAVELVLRSYGKLGVAGPFIAMFGKDRSCVAEVASVFAEQFHRLGYLQVARLLDADEWDQLNADLLRRFDGKDVRRSEVEACYGSPSLVIEKRVLCYARADGPGWLFFDCFEDHGTGEYVPGAGRYEWRWTEDPLVRAVRRPAPDFEAGLVLTLYGKVMRWGPGWWLDQPDGLSDEQQAVAAQLRAVEASDPSQSLRTREDDLLR</sequence>
<dbReference type="RefSeq" id="WP_090798699.1">
    <property type="nucleotide sequence ID" value="NZ_BOND01000003.1"/>
</dbReference>
<dbReference type="AlphaFoldDB" id="A0A1H3T975"/>
<dbReference type="EMBL" id="FNQB01000003">
    <property type="protein sequence ID" value="SDZ46784.1"/>
    <property type="molecule type" value="Genomic_DNA"/>
</dbReference>
<proteinExistence type="predicted"/>